<dbReference type="Pfam" id="PF05292">
    <property type="entry name" value="MCD"/>
    <property type="match status" value="1"/>
</dbReference>
<gene>
    <name evidence="3" type="ORF">D3874_25180</name>
</gene>
<dbReference type="GO" id="GO:0006633">
    <property type="term" value="P:fatty acid biosynthetic process"/>
    <property type="evidence" value="ECO:0007669"/>
    <property type="project" value="InterPro"/>
</dbReference>
<dbReference type="Pfam" id="PF17408">
    <property type="entry name" value="MCD_N"/>
    <property type="match status" value="1"/>
</dbReference>
<evidence type="ECO:0008006" key="5">
    <source>
        <dbReference type="Google" id="ProtNLM"/>
    </source>
</evidence>
<name>A0A418VZD1_9PROT</name>
<dbReference type="Gene3D" id="3.40.630.150">
    <property type="entry name" value="Malonyl-CoA decarboxylase, catalytic domain"/>
    <property type="match status" value="1"/>
</dbReference>
<evidence type="ECO:0000259" key="2">
    <source>
        <dbReference type="Pfam" id="PF17408"/>
    </source>
</evidence>
<evidence type="ECO:0000313" key="4">
    <source>
        <dbReference type="Proteomes" id="UP000284605"/>
    </source>
</evidence>
<dbReference type="Gene3D" id="1.20.140.90">
    <property type="entry name" value="Malonyl-CoA decarboxylase, oligemerization domain"/>
    <property type="match status" value="1"/>
</dbReference>
<sequence length="303" mass="34365">MSSSGFFSGLMQTISTRSRAMFARKDPLALTADVRPDFAVLFEALLSGRGEASGVARAREILDLWQAVDDVQKRDFLCLLARDFGPPLDRLEAAIDAYRAEPGPATLGNLHKVSEPRRQELLRRLNLAPGGIITLVAMREFLLQAKRDEPILDALDDDFEHLFSSWFNRGFLVLQRIDWSTPANVLERIIRYEAVHQIHGWDELRRRLAPPDRRLYAFFHPQLIEDPLIFVEVALAQDIPATIQGVLAEQRDQVDPARATTAVFYSISNTQVGSSRRSSSTTCLIRKLPKEMPLRPTWVFEIE</sequence>
<dbReference type="GO" id="GO:0050080">
    <property type="term" value="F:malonyl-CoA decarboxylase activity"/>
    <property type="evidence" value="ECO:0007669"/>
    <property type="project" value="InterPro"/>
</dbReference>
<evidence type="ECO:0000259" key="1">
    <source>
        <dbReference type="Pfam" id="PF05292"/>
    </source>
</evidence>
<dbReference type="EMBL" id="QYUK01000013">
    <property type="protein sequence ID" value="RJF82767.1"/>
    <property type="molecule type" value="Genomic_DNA"/>
</dbReference>
<dbReference type="OrthoDB" id="5292736at2"/>
<dbReference type="PANTHER" id="PTHR28641:SF1">
    <property type="entry name" value="MALONYL-COA DECARBOXYLASE, MITOCHONDRIAL"/>
    <property type="match status" value="1"/>
</dbReference>
<dbReference type="InterPro" id="IPR038351">
    <property type="entry name" value="MCD_N_sf"/>
</dbReference>
<dbReference type="InterPro" id="IPR042303">
    <property type="entry name" value="Malonyl_CoA_deC_C_sf"/>
</dbReference>
<proteinExistence type="predicted"/>
<evidence type="ECO:0000313" key="3">
    <source>
        <dbReference type="EMBL" id="RJF82767.1"/>
    </source>
</evidence>
<comment type="caution">
    <text evidence="3">The sequence shown here is derived from an EMBL/GenBank/DDBJ whole genome shotgun (WGS) entry which is preliminary data.</text>
</comment>
<dbReference type="RefSeq" id="WP_119782491.1">
    <property type="nucleotide sequence ID" value="NZ_QYUK01000013.1"/>
</dbReference>
<dbReference type="Proteomes" id="UP000284605">
    <property type="component" value="Unassembled WGS sequence"/>
</dbReference>
<protein>
    <recommendedName>
        <fullName evidence="5">MCD, Malonyl-CoA decarboxylase MCD</fullName>
    </recommendedName>
</protein>
<feature type="domain" description="Malonyl-CoA decarboxylase C-terminal" evidence="1">
    <location>
        <begin position="170"/>
        <end position="276"/>
    </location>
</feature>
<reference evidence="3 4" key="1">
    <citation type="submission" date="2018-09" db="EMBL/GenBank/DDBJ databases">
        <authorList>
            <person name="Zhu H."/>
        </authorList>
    </citation>
    <scope>NUCLEOTIDE SEQUENCE [LARGE SCALE GENOMIC DNA]</scope>
    <source>
        <strain evidence="3 4">K1W22B-8</strain>
    </source>
</reference>
<dbReference type="InterPro" id="IPR038917">
    <property type="entry name" value="Malonyl_CoA_deC"/>
</dbReference>
<accession>A0A418VZD1</accession>
<dbReference type="InterPro" id="IPR007956">
    <property type="entry name" value="Malonyl_CoA_deC_C"/>
</dbReference>
<dbReference type="InterPro" id="IPR035372">
    <property type="entry name" value="MCD_N"/>
</dbReference>
<dbReference type="PANTHER" id="PTHR28641">
    <property type="match status" value="1"/>
</dbReference>
<feature type="domain" description="Malonyl-CoA decarboxylase N-terminal" evidence="2">
    <location>
        <begin position="84"/>
        <end position="167"/>
    </location>
</feature>
<organism evidence="3 4">
    <name type="scientific">Oleomonas cavernae</name>
    <dbReference type="NCBI Taxonomy" id="2320859"/>
    <lineage>
        <taxon>Bacteria</taxon>
        <taxon>Pseudomonadati</taxon>
        <taxon>Pseudomonadota</taxon>
        <taxon>Alphaproteobacteria</taxon>
        <taxon>Acetobacterales</taxon>
        <taxon>Acetobacteraceae</taxon>
        <taxon>Oleomonas</taxon>
    </lineage>
</organism>
<dbReference type="AlphaFoldDB" id="A0A418VZD1"/>
<keyword evidence="4" id="KW-1185">Reference proteome</keyword>